<accession>L8X6W7</accession>
<dbReference type="Proteomes" id="UP000011668">
    <property type="component" value="Unassembled WGS sequence"/>
</dbReference>
<organism evidence="1 2">
    <name type="scientific">Thanatephorus cucumeris (strain AG1-IA)</name>
    <name type="common">Rice sheath blight fungus</name>
    <name type="synonym">Rhizoctonia solani</name>
    <dbReference type="NCBI Taxonomy" id="983506"/>
    <lineage>
        <taxon>Eukaryota</taxon>
        <taxon>Fungi</taxon>
        <taxon>Dikarya</taxon>
        <taxon>Basidiomycota</taxon>
        <taxon>Agaricomycotina</taxon>
        <taxon>Agaricomycetes</taxon>
        <taxon>Cantharellales</taxon>
        <taxon>Ceratobasidiaceae</taxon>
        <taxon>Rhizoctonia</taxon>
        <taxon>Rhizoctonia solani AG-1</taxon>
    </lineage>
</organism>
<gene>
    <name evidence="1" type="ORF">AG1IA_00015</name>
</gene>
<dbReference type="HOGENOM" id="CLU_1994134_0_0_1"/>
<sequence length="125" mass="14219">MTYNESATMQVQDYPLPVIREGDIRYVPPYSESICWYTMGYGLTCICESFQFASDTFWRDLIDPDKAGVLTILSSNLFGVIAGKEVPSRQWYIFSKNISPIKSAKALTNNVFFSVHDCRGRIPTK</sequence>
<evidence type="ECO:0000313" key="2">
    <source>
        <dbReference type="Proteomes" id="UP000011668"/>
    </source>
</evidence>
<proteinExistence type="predicted"/>
<reference evidence="1 2" key="1">
    <citation type="journal article" date="2013" name="Nat. Commun.">
        <title>The evolution and pathogenic mechanisms of the rice sheath blight pathogen.</title>
        <authorList>
            <person name="Zheng A."/>
            <person name="Lin R."/>
            <person name="Xu L."/>
            <person name="Qin P."/>
            <person name="Tang C."/>
            <person name="Ai P."/>
            <person name="Zhang D."/>
            <person name="Liu Y."/>
            <person name="Sun Z."/>
            <person name="Feng H."/>
            <person name="Wang Y."/>
            <person name="Chen Y."/>
            <person name="Liang X."/>
            <person name="Fu R."/>
            <person name="Li Q."/>
            <person name="Zhang J."/>
            <person name="Yu X."/>
            <person name="Xie Z."/>
            <person name="Ding L."/>
            <person name="Guan P."/>
            <person name="Tang J."/>
            <person name="Liang Y."/>
            <person name="Wang S."/>
            <person name="Deng Q."/>
            <person name="Li S."/>
            <person name="Zhu J."/>
            <person name="Wang L."/>
            <person name="Liu H."/>
            <person name="Li P."/>
        </authorList>
    </citation>
    <scope>NUCLEOTIDE SEQUENCE [LARGE SCALE GENOMIC DNA]</scope>
    <source>
        <strain evidence="2">AG-1 IA</strain>
    </source>
</reference>
<protein>
    <submittedName>
        <fullName evidence="1">Uncharacterized protein</fullName>
    </submittedName>
</protein>
<keyword evidence="2" id="KW-1185">Reference proteome</keyword>
<dbReference type="EMBL" id="AFRT01000008">
    <property type="protein sequence ID" value="ELU45955.1"/>
    <property type="molecule type" value="Genomic_DNA"/>
</dbReference>
<evidence type="ECO:0000313" key="1">
    <source>
        <dbReference type="EMBL" id="ELU45955.1"/>
    </source>
</evidence>
<comment type="caution">
    <text evidence="1">The sequence shown here is derived from an EMBL/GenBank/DDBJ whole genome shotgun (WGS) entry which is preliminary data.</text>
</comment>
<dbReference type="AlphaFoldDB" id="L8X6W7"/>
<name>L8X6W7_THACA</name>